<dbReference type="PANTHER" id="PTHR37828:SF1">
    <property type="entry name" value="YCII-RELATED DOMAIN-CONTAINING PROTEIN"/>
    <property type="match status" value="1"/>
</dbReference>
<comment type="caution">
    <text evidence="3">The sequence shown here is derived from an EMBL/GenBank/DDBJ whole genome shotgun (WGS) entry which is preliminary data.</text>
</comment>
<name>A0A7W3U587_9GAMM</name>
<dbReference type="PANTHER" id="PTHR37828">
    <property type="entry name" value="GSR2449 PROTEIN"/>
    <property type="match status" value="1"/>
</dbReference>
<dbReference type="InterPro" id="IPR011008">
    <property type="entry name" value="Dimeric_a/b-barrel"/>
</dbReference>
<keyword evidence="4" id="KW-1185">Reference proteome</keyword>
<evidence type="ECO:0000313" key="4">
    <source>
        <dbReference type="Proteomes" id="UP000552587"/>
    </source>
</evidence>
<comment type="similarity">
    <text evidence="1">Belongs to the YciI family.</text>
</comment>
<reference evidence="3 4" key="1">
    <citation type="submission" date="2020-07" db="EMBL/GenBank/DDBJ databases">
        <authorList>
            <person name="Xu S."/>
            <person name="Li A."/>
        </authorList>
    </citation>
    <scope>NUCLEOTIDE SEQUENCE [LARGE SCALE GENOMIC DNA]</scope>
    <source>
        <strain evidence="3 4">SG-8</strain>
    </source>
</reference>
<evidence type="ECO:0000256" key="1">
    <source>
        <dbReference type="ARBA" id="ARBA00007689"/>
    </source>
</evidence>
<dbReference type="InterPro" id="IPR005545">
    <property type="entry name" value="YCII"/>
</dbReference>
<organism evidence="3 4">
    <name type="scientific">Marilutibacter penaei</name>
    <dbReference type="NCBI Taxonomy" id="2759900"/>
    <lineage>
        <taxon>Bacteria</taxon>
        <taxon>Pseudomonadati</taxon>
        <taxon>Pseudomonadota</taxon>
        <taxon>Gammaproteobacteria</taxon>
        <taxon>Lysobacterales</taxon>
        <taxon>Lysobacteraceae</taxon>
        <taxon>Marilutibacter</taxon>
    </lineage>
</organism>
<gene>
    <name evidence="3" type="ORF">H4F99_10290</name>
</gene>
<protein>
    <recommendedName>
        <fullName evidence="2">YCII-related domain-containing protein</fullName>
    </recommendedName>
</protein>
<proteinExistence type="inferred from homology"/>
<accession>A0A7W3U587</accession>
<sequence>MLKHYLVLAMRGPDFDPAVVTPHRDYLARLREQGRLQLSGGFADGSGGAYVLRAEDLATAQALVEADPLYQTGASRLTLHEWSV</sequence>
<dbReference type="RefSeq" id="WP_182669646.1">
    <property type="nucleotide sequence ID" value="NZ_JACHTE010000006.1"/>
</dbReference>
<evidence type="ECO:0000259" key="2">
    <source>
        <dbReference type="Pfam" id="PF03795"/>
    </source>
</evidence>
<dbReference type="AlphaFoldDB" id="A0A7W3U587"/>
<dbReference type="Proteomes" id="UP000552587">
    <property type="component" value="Unassembled WGS sequence"/>
</dbReference>
<evidence type="ECO:0000313" key="3">
    <source>
        <dbReference type="EMBL" id="MBB1088880.1"/>
    </source>
</evidence>
<dbReference type="Gene3D" id="3.30.70.1060">
    <property type="entry name" value="Dimeric alpha+beta barrel"/>
    <property type="match status" value="1"/>
</dbReference>
<dbReference type="SUPFAM" id="SSF54909">
    <property type="entry name" value="Dimeric alpha+beta barrel"/>
    <property type="match status" value="1"/>
</dbReference>
<dbReference type="Pfam" id="PF03795">
    <property type="entry name" value="YCII"/>
    <property type="match status" value="1"/>
</dbReference>
<feature type="domain" description="YCII-related" evidence="2">
    <location>
        <begin position="17"/>
        <end position="82"/>
    </location>
</feature>
<dbReference type="EMBL" id="JACHTE010000006">
    <property type="protein sequence ID" value="MBB1088880.1"/>
    <property type="molecule type" value="Genomic_DNA"/>
</dbReference>